<evidence type="ECO:0000313" key="3">
    <source>
        <dbReference type="EMBL" id="SUJ07599.1"/>
    </source>
</evidence>
<dbReference type="EMBL" id="UGYO01000002">
    <property type="protein sequence ID" value="SUJ07599.1"/>
    <property type="molecule type" value="Genomic_DNA"/>
</dbReference>
<protein>
    <recommendedName>
        <fullName evidence="1">Glycine cleavage system transcriptional repressor</fullName>
    </recommendedName>
</protein>
<dbReference type="PIRSF" id="PIRSF028103">
    <property type="entry name" value="GcvR"/>
    <property type="match status" value="1"/>
</dbReference>
<gene>
    <name evidence="3" type="primary">gcvR</name>
    <name evidence="3" type="ORF">NCTC10738_03982</name>
    <name evidence="2" type="ORF">TUM17379_20840</name>
</gene>
<dbReference type="GeneID" id="88625101"/>
<dbReference type="GO" id="GO:0005737">
    <property type="term" value="C:cytoplasm"/>
    <property type="evidence" value="ECO:0007669"/>
    <property type="project" value="UniProtKB-SubCell"/>
</dbReference>
<evidence type="ECO:0000256" key="1">
    <source>
        <dbReference type="PIRNR" id="PIRNR028103"/>
    </source>
</evidence>
<evidence type="ECO:0000313" key="2">
    <source>
        <dbReference type="EMBL" id="BCV45066.1"/>
    </source>
</evidence>
<dbReference type="OrthoDB" id="5814713at2"/>
<dbReference type="InterPro" id="IPR045865">
    <property type="entry name" value="ACT-like_dom_sf"/>
</dbReference>
<keyword evidence="1" id="KW-0678">Repressor</keyword>
<dbReference type="RefSeq" id="WP_025009712.1">
    <property type="nucleotide sequence ID" value="NZ_AP024609.1"/>
</dbReference>
<reference evidence="3 4" key="1">
    <citation type="submission" date="2018-06" db="EMBL/GenBank/DDBJ databases">
        <authorList>
            <consortium name="Pathogen Informatics"/>
            <person name="Doyle S."/>
        </authorList>
    </citation>
    <scope>NUCLEOTIDE SEQUENCE [LARGE SCALE GENOMIC DNA]</scope>
    <source>
        <strain evidence="3 4">NCTC10738</strain>
    </source>
</reference>
<accession>A0A1S2TZT6</accession>
<dbReference type="SUPFAM" id="SSF55021">
    <property type="entry name" value="ACT-like"/>
    <property type="match status" value="2"/>
</dbReference>
<dbReference type="STRING" id="38313.GCA_000947195_02136"/>
<keyword evidence="1" id="KW-0963">Cytoplasm</keyword>
<keyword evidence="1" id="KW-0804">Transcription</keyword>
<dbReference type="EMBL" id="AP024613">
    <property type="protein sequence ID" value="BCV45066.1"/>
    <property type="molecule type" value="Genomic_DNA"/>
</dbReference>
<dbReference type="Proteomes" id="UP000254069">
    <property type="component" value="Unassembled WGS sequence"/>
</dbReference>
<reference evidence="2" key="2">
    <citation type="submission" date="2021-05" db="EMBL/GenBank/DDBJ databases">
        <title>Molecular characterization for Shewanella algae harboring chromosomal blaOXA-55-like strains isolated from clinical and environment sample.</title>
        <authorList>
            <person name="Ohama Y."/>
            <person name="Aoki K."/>
            <person name="Harada S."/>
            <person name="Moriya K."/>
            <person name="Ishii Y."/>
            <person name="Tateda K."/>
        </authorList>
    </citation>
    <scope>NUCLEOTIDE SEQUENCE</scope>
    <source>
        <strain evidence="2">TUM17379</strain>
    </source>
</reference>
<dbReference type="InterPro" id="IPR016867">
    <property type="entry name" value="GcvR"/>
</dbReference>
<proteinExistence type="predicted"/>
<sequence>MTNYLVVTAMGADRPGLVSKLARLASDCDCDIVDSRMALFGNEFTLIMMLSGSWASITKIETSLPSLSVELELMTVMKRTSKHTPQNYISRIEVTFNGQDQRGTMKRISQFLADRSLDLGAVRSYSEELPDGSQTQHVFLAINIPEKVELDKLETSIQALAEEMSLTCNIKRMQGIAVPKAD</sequence>
<dbReference type="Proteomes" id="UP000825078">
    <property type="component" value="Chromosome"/>
</dbReference>
<evidence type="ECO:0000313" key="4">
    <source>
        <dbReference type="Proteomes" id="UP000254069"/>
    </source>
</evidence>
<dbReference type="GO" id="GO:0006355">
    <property type="term" value="P:regulation of DNA-templated transcription"/>
    <property type="evidence" value="ECO:0007669"/>
    <property type="project" value="UniProtKB-UniRule"/>
</dbReference>
<comment type="subcellular location">
    <subcellularLocation>
        <location evidence="1">Cytoplasm</location>
    </subcellularLocation>
</comment>
<dbReference type="PANTHER" id="PTHR34875">
    <property type="entry name" value="UPF0237 PROTEIN MJ1558"/>
    <property type="match status" value="1"/>
</dbReference>
<dbReference type="InterPro" id="IPR050990">
    <property type="entry name" value="UPF0237/GcvR_regulator"/>
</dbReference>
<dbReference type="PANTHER" id="PTHR34875:SF5">
    <property type="entry name" value="GLYCINE CLEAVAGE SYSTEM TRANSCRIPTIONAL REPRESSOR"/>
    <property type="match status" value="1"/>
</dbReference>
<dbReference type="CDD" id="cd04893">
    <property type="entry name" value="ACT_GcvR_1"/>
    <property type="match status" value="1"/>
</dbReference>
<dbReference type="FunFam" id="3.30.70.260:FF:000005">
    <property type="entry name" value="Glycine cleavage system transcriptional repressor"/>
    <property type="match status" value="1"/>
</dbReference>
<dbReference type="Pfam" id="PF13740">
    <property type="entry name" value="ACT_6"/>
    <property type="match status" value="1"/>
</dbReference>
<keyword evidence="4" id="KW-1185">Reference proteome</keyword>
<organism evidence="3 4">
    <name type="scientific">Shewanella algae</name>
    <dbReference type="NCBI Taxonomy" id="38313"/>
    <lineage>
        <taxon>Bacteria</taxon>
        <taxon>Pseudomonadati</taxon>
        <taxon>Pseudomonadota</taxon>
        <taxon>Gammaproteobacteria</taxon>
        <taxon>Alteromonadales</taxon>
        <taxon>Shewanellaceae</taxon>
        <taxon>Shewanella</taxon>
    </lineage>
</organism>
<accession>A0A380BUZ5</accession>
<dbReference type="KEGG" id="salg:BS332_17700"/>
<dbReference type="AlphaFoldDB" id="A0A1S2TZT6"/>
<dbReference type="Gene3D" id="3.30.70.260">
    <property type="match status" value="2"/>
</dbReference>
<name>A0A1S2TZT6_9GAMM</name>